<dbReference type="AlphaFoldDB" id="A0A9P9A0W4"/>
<evidence type="ECO:0000313" key="4">
    <source>
        <dbReference type="EMBL" id="KAH6658876.1"/>
    </source>
</evidence>
<dbReference type="InterPro" id="IPR022313">
    <property type="entry name" value="Phe/His_NH3-lyase_AS"/>
</dbReference>
<keyword evidence="5" id="KW-1185">Reference proteome</keyword>
<comment type="similarity">
    <text evidence="1 2">Belongs to the PAL/histidase family.</text>
</comment>
<dbReference type="Proteomes" id="UP000758603">
    <property type="component" value="Unassembled WGS sequence"/>
</dbReference>
<dbReference type="GO" id="GO:0005737">
    <property type="term" value="C:cytoplasm"/>
    <property type="evidence" value="ECO:0007669"/>
    <property type="project" value="InterPro"/>
</dbReference>
<protein>
    <submittedName>
        <fullName evidence="4">Phenylalanine ammonia-lyase</fullName>
    </submittedName>
</protein>
<dbReference type="CDD" id="cd00332">
    <property type="entry name" value="PAL-HAL"/>
    <property type="match status" value="1"/>
</dbReference>
<name>A0A9P9A0W4_9PEZI</name>
<dbReference type="Gene3D" id="1.20.200.10">
    <property type="entry name" value="Fumarase/aspartase (Central domain)"/>
    <property type="match status" value="1"/>
</dbReference>
<dbReference type="PANTHER" id="PTHR10362">
    <property type="entry name" value="HISTIDINE AMMONIA-LYASE"/>
    <property type="match status" value="1"/>
</dbReference>
<dbReference type="Pfam" id="PF00221">
    <property type="entry name" value="Lyase_aromatic"/>
    <property type="match status" value="1"/>
</dbReference>
<evidence type="ECO:0000256" key="1">
    <source>
        <dbReference type="ARBA" id="ARBA00007238"/>
    </source>
</evidence>
<dbReference type="NCBIfam" id="TIGR01226">
    <property type="entry name" value="phe_am_lyase"/>
    <property type="match status" value="1"/>
</dbReference>
<dbReference type="InterPro" id="IPR024083">
    <property type="entry name" value="Fumarase/histidase_N"/>
</dbReference>
<gene>
    <name evidence="4" type="ORF">BKA67DRAFT_652156</name>
</gene>
<comment type="caution">
    <text evidence="4">The sequence shown here is derived from an EMBL/GenBank/DDBJ whole genome shotgun (WGS) entry which is preliminary data.</text>
</comment>
<dbReference type="InterPro" id="IPR005922">
    <property type="entry name" value="Phe_NH3-lyase"/>
</dbReference>
<feature type="region of interest" description="Disordered" evidence="3">
    <location>
        <begin position="747"/>
        <end position="776"/>
    </location>
</feature>
<sequence>MALGSLQNVCLSHWQEIAAKLQGHGASRPVDGKSLDLATVVAVARYGLSVQISEQSIEAVIKSADMVQASIARGEVVYGVNTGFGGSANTRTNAVEELQKNLLRMLQFGVVSGPRPIKPVQEASHDEGLNSLIHDSALPLDDPVAATSMPESWVRASMLIRLNSLASGFSGVQENTIRTLQKILEVGITPQVPLKGSISASGDLSPLSYVGGVISGKPGLNVWTRNANGERSLKRADVALAEKGIQPVTLGAKEGLALVNGTAFSCAVGSLALHDALGQAYLAQALTAMTVEALCGTDESFDKFFAEVRPHPGQVESAQNIRAFLEKSQLVQHSDNAEEGELRQDRYAVRTASQWIGPVLEDLHLAYQQIAIEMNSTTDNPLIDPSQGGKMLHGGNFQARAVTSAMEKTRQSLQTIGRMLFAQCTELINPATNNGLPPNLVAEEPSQSFIWKGTDIMVAALQAELGFLANPVGSHVQTAEMGNQAINSLALISGRYTLEAVQTLSQLAAAHLVAVLQALDIRAMNVRFLESLLPAWSTLIDEMLLPHLQATISSSVLQSELWAAFRKSLESLTHFDSPKRFSTAVESLQPLVLKFVTPSADAILALQSWTEECTSKALEIFLRQRDAYFMYPDATPYIGEASARIYRFVRNEVGVPFIGNENITSPRGEIDEFDWGRAGSEQDARKGATMGGMITKVYEAMRTGVLYHVVMDCVSDVAQELDSVQIKSLPVDGVRDIWPAYARSTFADRSNSSDSDSTSGDDKGKIFTPAQGSSSKVTTIVDPLDDYKIDFIKREDESKES</sequence>
<dbReference type="OrthoDB" id="10051290at2759"/>
<accession>A0A9P9A0W4</accession>
<dbReference type="InterPro" id="IPR008948">
    <property type="entry name" value="L-Aspartase-like"/>
</dbReference>
<evidence type="ECO:0000256" key="2">
    <source>
        <dbReference type="RuleBase" id="RU003954"/>
    </source>
</evidence>
<proteinExistence type="inferred from homology"/>
<evidence type="ECO:0000313" key="5">
    <source>
        <dbReference type="Proteomes" id="UP000758603"/>
    </source>
</evidence>
<dbReference type="GeneID" id="70134994"/>
<dbReference type="GO" id="GO:0016841">
    <property type="term" value="F:ammonia-lyase activity"/>
    <property type="evidence" value="ECO:0007669"/>
    <property type="project" value="InterPro"/>
</dbReference>
<dbReference type="EMBL" id="JAGPXC010000001">
    <property type="protein sequence ID" value="KAH6658876.1"/>
    <property type="molecule type" value="Genomic_DNA"/>
</dbReference>
<dbReference type="Gene3D" id="1.10.275.10">
    <property type="entry name" value="Fumarase/aspartase (N-terminal domain)"/>
    <property type="match status" value="1"/>
</dbReference>
<dbReference type="SUPFAM" id="SSF48557">
    <property type="entry name" value="L-aspartase-like"/>
    <property type="match status" value="1"/>
</dbReference>
<dbReference type="GO" id="GO:0006559">
    <property type="term" value="P:L-phenylalanine catabolic process"/>
    <property type="evidence" value="ECO:0007669"/>
    <property type="project" value="InterPro"/>
</dbReference>
<organism evidence="4 5">
    <name type="scientific">Truncatella angustata</name>
    <dbReference type="NCBI Taxonomy" id="152316"/>
    <lineage>
        <taxon>Eukaryota</taxon>
        <taxon>Fungi</taxon>
        <taxon>Dikarya</taxon>
        <taxon>Ascomycota</taxon>
        <taxon>Pezizomycotina</taxon>
        <taxon>Sordariomycetes</taxon>
        <taxon>Xylariomycetidae</taxon>
        <taxon>Amphisphaeriales</taxon>
        <taxon>Sporocadaceae</taxon>
        <taxon>Truncatella</taxon>
    </lineage>
</organism>
<keyword evidence="2" id="KW-0456">Lyase</keyword>
<dbReference type="InterPro" id="IPR001106">
    <property type="entry name" value="Aromatic_Lyase"/>
</dbReference>
<dbReference type="Gene3D" id="1.10.274.20">
    <property type="entry name" value="Phenylalanine ammonia-lyase 1, domain 3"/>
    <property type="match status" value="1"/>
</dbReference>
<feature type="compositionally biased region" description="Low complexity" evidence="3">
    <location>
        <begin position="748"/>
        <end position="758"/>
    </location>
</feature>
<dbReference type="PROSITE" id="PS00488">
    <property type="entry name" value="PAL_HISTIDASE"/>
    <property type="match status" value="1"/>
</dbReference>
<evidence type="ECO:0000256" key="3">
    <source>
        <dbReference type="SAM" id="MobiDB-lite"/>
    </source>
</evidence>
<dbReference type="InterPro" id="IPR023144">
    <property type="entry name" value="Phe_NH3-lyase_shielding_dom_sf"/>
</dbReference>
<dbReference type="RefSeq" id="XP_045963007.1">
    <property type="nucleotide sequence ID" value="XM_046106103.1"/>
</dbReference>
<reference evidence="4" key="1">
    <citation type="journal article" date="2021" name="Nat. Commun.">
        <title>Genetic determinants of endophytism in the Arabidopsis root mycobiome.</title>
        <authorList>
            <person name="Mesny F."/>
            <person name="Miyauchi S."/>
            <person name="Thiergart T."/>
            <person name="Pickel B."/>
            <person name="Atanasova L."/>
            <person name="Karlsson M."/>
            <person name="Huettel B."/>
            <person name="Barry K.W."/>
            <person name="Haridas S."/>
            <person name="Chen C."/>
            <person name="Bauer D."/>
            <person name="Andreopoulos W."/>
            <person name="Pangilinan J."/>
            <person name="LaButti K."/>
            <person name="Riley R."/>
            <person name="Lipzen A."/>
            <person name="Clum A."/>
            <person name="Drula E."/>
            <person name="Henrissat B."/>
            <person name="Kohler A."/>
            <person name="Grigoriev I.V."/>
            <person name="Martin F.M."/>
            <person name="Hacquard S."/>
        </authorList>
    </citation>
    <scope>NUCLEOTIDE SEQUENCE</scope>
    <source>
        <strain evidence="4">MPI-SDFR-AT-0073</strain>
    </source>
</reference>